<keyword evidence="4" id="KW-0413">Isomerase</keyword>
<dbReference type="InterPro" id="IPR015422">
    <property type="entry name" value="PyrdxlP-dep_Trfase_small"/>
</dbReference>
<dbReference type="Pfam" id="PF00202">
    <property type="entry name" value="Aminotran_3"/>
    <property type="match status" value="1"/>
</dbReference>
<dbReference type="Gene3D" id="3.90.1150.10">
    <property type="entry name" value="Aspartate Aminotransferase, domain 1"/>
    <property type="match status" value="1"/>
</dbReference>
<proteinExistence type="inferred from homology"/>
<evidence type="ECO:0000256" key="3">
    <source>
        <dbReference type="ARBA" id="ARBA00022898"/>
    </source>
</evidence>
<protein>
    <recommendedName>
        <fullName evidence="8">Aspartate aminotransferase family protein</fullName>
    </recommendedName>
</protein>
<keyword evidence="3 5" id="KW-0663">Pyridoxal phosphate</keyword>
<reference evidence="6 7" key="1">
    <citation type="journal article" date="2018" name="Syst. Appl. Microbiol.">
        <title>A new symbiotic nanoarchaeote (Candidatus Nanoclepta minutus) and its host (Zestosphaera tikiterensis gen. nov., sp. nov.) from a New Zealand hot spring.</title>
        <authorList>
            <person name="St John E."/>
            <person name="Liu Y."/>
            <person name="Podar M."/>
            <person name="Stott M.B."/>
            <person name="Meneghin J."/>
            <person name="Chen Z."/>
            <person name="Lagutin K."/>
            <person name="Mitchell K."/>
            <person name="Reysenbach A.L."/>
        </authorList>
    </citation>
    <scope>NUCLEOTIDE SEQUENCE [LARGE SCALE GENOMIC DNA]</scope>
    <source>
        <strain evidence="6">NZ3</strain>
    </source>
</reference>
<evidence type="ECO:0008006" key="8">
    <source>
        <dbReference type="Google" id="ProtNLM"/>
    </source>
</evidence>
<comment type="cofactor">
    <cofactor evidence="2">
        <name>pyridoxal 5'-phosphate</name>
        <dbReference type="ChEBI" id="CHEBI:597326"/>
    </cofactor>
</comment>
<dbReference type="Gene3D" id="3.40.640.10">
    <property type="entry name" value="Type I PLP-dependent aspartate aminotransferase-like (Major domain)"/>
    <property type="match status" value="1"/>
</dbReference>
<dbReference type="Proteomes" id="UP000244093">
    <property type="component" value="Unassembled WGS sequence"/>
</dbReference>
<dbReference type="InterPro" id="IPR015424">
    <property type="entry name" value="PyrdxlP-dep_Trfase"/>
</dbReference>
<dbReference type="CDD" id="cd00610">
    <property type="entry name" value="OAT_like"/>
    <property type="match status" value="1"/>
</dbReference>
<dbReference type="PANTHER" id="PTHR43713">
    <property type="entry name" value="GLUTAMATE-1-SEMIALDEHYDE 2,1-AMINOMUTASE"/>
    <property type="match status" value="1"/>
</dbReference>
<dbReference type="PANTHER" id="PTHR43713:SF3">
    <property type="entry name" value="GLUTAMATE-1-SEMIALDEHYDE 2,1-AMINOMUTASE 1, CHLOROPLASTIC-RELATED"/>
    <property type="match status" value="1"/>
</dbReference>
<evidence type="ECO:0000256" key="1">
    <source>
        <dbReference type="ARBA" id="ARBA00001579"/>
    </source>
</evidence>
<comment type="catalytic activity">
    <reaction evidence="1">
        <text>(S)-4-amino-5-oxopentanoate = 5-aminolevulinate</text>
        <dbReference type="Rhea" id="RHEA:14265"/>
        <dbReference type="ChEBI" id="CHEBI:57501"/>
        <dbReference type="ChEBI" id="CHEBI:356416"/>
        <dbReference type="EC" id="5.4.3.8"/>
    </reaction>
</comment>
<dbReference type="GO" id="GO:0030170">
    <property type="term" value="F:pyridoxal phosphate binding"/>
    <property type="evidence" value="ECO:0007669"/>
    <property type="project" value="InterPro"/>
</dbReference>
<dbReference type="InterPro" id="IPR015421">
    <property type="entry name" value="PyrdxlP-dep_Trfase_major"/>
</dbReference>
<evidence type="ECO:0000256" key="2">
    <source>
        <dbReference type="ARBA" id="ARBA00001933"/>
    </source>
</evidence>
<evidence type="ECO:0000313" key="7">
    <source>
        <dbReference type="Proteomes" id="UP000244093"/>
    </source>
</evidence>
<evidence type="ECO:0000256" key="5">
    <source>
        <dbReference type="RuleBase" id="RU003560"/>
    </source>
</evidence>
<evidence type="ECO:0000256" key="4">
    <source>
        <dbReference type="ARBA" id="ARBA00023235"/>
    </source>
</evidence>
<comment type="caution">
    <text evidence="6">The sequence shown here is derived from an EMBL/GenBank/DDBJ whole genome shotgun (WGS) entry which is preliminary data.</text>
</comment>
<dbReference type="InterPro" id="IPR005814">
    <property type="entry name" value="Aminotrans_3"/>
</dbReference>
<dbReference type="SUPFAM" id="SSF53383">
    <property type="entry name" value="PLP-dependent transferases"/>
    <property type="match status" value="1"/>
</dbReference>
<dbReference type="GO" id="GO:0008483">
    <property type="term" value="F:transaminase activity"/>
    <property type="evidence" value="ECO:0007669"/>
    <property type="project" value="InterPro"/>
</dbReference>
<comment type="similarity">
    <text evidence="5">Belongs to the class-III pyridoxal-phosphate-dependent aminotransferase family.</text>
</comment>
<name>A0A2R7Y903_9CREN</name>
<dbReference type="GO" id="GO:0042286">
    <property type="term" value="F:glutamate-1-semialdehyde 2,1-aminomutase activity"/>
    <property type="evidence" value="ECO:0007669"/>
    <property type="project" value="UniProtKB-EC"/>
</dbReference>
<sequence length="437" mass="49142">MVYVDRTPKSRELYERAKKHLPGGVSYGLRAIPPYPFYVVKAKGSRLWDVDGNEYIDFWMGHGAVVTGFGYEPVIQAIREQLELGTHFGWCNEWEVRWAEAVTEWFGMDMVRPTNSGTEANMYAVRLARAYTRRVKVGKFEGGWHGGYEGLHAGVNYPYDKPASLDLTYAPPKDLVLLPYNDLDGVRKKVKGENLAALIVEPVMGVAGCIPAEREFLKGLRELADEEGFLLIFDEVITGFRFFRGAQNYFGVRPDLITTGKTVGGQYFPGAGALVGKAEYMELLDHTKHPHFWERAFHGGTFVGNPLTMRAGYTLIKDLLSKGEGFYSKLYGVGNKLKSMLEEVVEKHGIQSYVTGLGSMVGIHFTKEKPINGLTSERTKNVKACEALFKHMLDNGIVYQSPTKPHLFLSIAHSDEDLIKFVNVFEEFLTRNKDLLT</sequence>
<evidence type="ECO:0000313" key="6">
    <source>
        <dbReference type="EMBL" id="PUA34014.1"/>
    </source>
</evidence>
<gene>
    <name evidence="6" type="ORF">B7O98_00965</name>
</gene>
<accession>A0A2R7Y903</accession>
<dbReference type="EMBL" id="NBVN01000001">
    <property type="protein sequence ID" value="PUA34014.1"/>
    <property type="molecule type" value="Genomic_DNA"/>
</dbReference>
<dbReference type="AlphaFoldDB" id="A0A2R7Y903"/>
<organism evidence="6 7">
    <name type="scientific">Zestosphaera tikiterensis</name>
    <dbReference type="NCBI Taxonomy" id="1973259"/>
    <lineage>
        <taxon>Archaea</taxon>
        <taxon>Thermoproteota</taxon>
        <taxon>Thermoprotei</taxon>
        <taxon>Desulfurococcales</taxon>
        <taxon>Desulfurococcaceae</taxon>
        <taxon>Zestosphaera</taxon>
    </lineage>
</organism>